<dbReference type="GO" id="GO:0016117">
    <property type="term" value="P:carotenoid biosynthetic process"/>
    <property type="evidence" value="ECO:0007669"/>
    <property type="project" value="UniProtKB-KW"/>
</dbReference>
<sequence>MKTAIVGAGIGGLTAALLLNRQGHDVTIYEKEAHLGGRLTFQSNGEYRIDQGPTIVLLPELLKEILAEAGIEQDAIELIPCDPLYDIHFADGTVYRKWRDTKKQMGEIESKFPGESFGYQRYMHQMKKVYDFGTEAFLSKIFINKRSFLSLQNIKFVLSSQSYQHVSKYLASFFNDRRLIHSYALQTLYIGGAPHQVPALYGLISYSEHAYGIWYVKGGYASIVPVLEEACRSRGVKIYKQQPVDDIVVEGKTVQGVRTNGSFQAFDHVVFNGDYPMIDRLLPTNYQKKRQKQLEPSSGCVLVYLGVNRRYQDQLTHQFYLSDDFDTYMEEVVSGNEIPNDPSCYVFNPVTIDPDAAPADKSVLYMLIPVPASIDPSDKALYRLVEDQIEKIENSSFQGLRNAIEWQSIRTPRQAEQEGLYLGGSFGVAPKINQSGGFRPQIIHPEINGLFAVGASVHPGGGIPIVMQGARLLANYFKEEETKHVR</sequence>
<proteinExistence type="inferred from homology"/>
<name>A0A366DYM0_9BACI</name>
<dbReference type="SUPFAM" id="SSF51905">
    <property type="entry name" value="FAD/NAD(P)-binding domain"/>
    <property type="match status" value="1"/>
</dbReference>
<accession>A0A366DYM0</accession>
<comment type="pathway">
    <text evidence="1 5">Carotenoid biosynthesis.</text>
</comment>
<dbReference type="PANTHER" id="PTHR43734:SF1">
    <property type="entry name" value="PHYTOENE DESATURASE"/>
    <property type="match status" value="1"/>
</dbReference>
<evidence type="ECO:0000256" key="1">
    <source>
        <dbReference type="ARBA" id="ARBA00004829"/>
    </source>
</evidence>
<dbReference type="Proteomes" id="UP000252254">
    <property type="component" value="Unassembled WGS sequence"/>
</dbReference>
<evidence type="ECO:0000256" key="5">
    <source>
        <dbReference type="RuleBase" id="RU362075"/>
    </source>
</evidence>
<gene>
    <name evidence="7" type="ORF">DES48_10938</name>
</gene>
<dbReference type="InterPro" id="IPR002937">
    <property type="entry name" value="Amino_oxidase"/>
</dbReference>
<organism evidence="7 8">
    <name type="scientific">Paraliobacillus ryukyuensis</name>
    <dbReference type="NCBI Taxonomy" id="200904"/>
    <lineage>
        <taxon>Bacteria</taxon>
        <taxon>Bacillati</taxon>
        <taxon>Bacillota</taxon>
        <taxon>Bacilli</taxon>
        <taxon>Bacillales</taxon>
        <taxon>Bacillaceae</taxon>
        <taxon>Paraliobacillus</taxon>
    </lineage>
</organism>
<comment type="caution">
    <text evidence="7">The sequence shown here is derived from an EMBL/GenBank/DDBJ whole genome shotgun (WGS) entry which is preliminary data.</text>
</comment>
<dbReference type="Pfam" id="PF01593">
    <property type="entry name" value="Amino_oxidase"/>
    <property type="match status" value="1"/>
</dbReference>
<dbReference type="GO" id="GO:0016491">
    <property type="term" value="F:oxidoreductase activity"/>
    <property type="evidence" value="ECO:0007669"/>
    <property type="project" value="UniProtKB-KW"/>
</dbReference>
<dbReference type="NCBIfam" id="TIGR02734">
    <property type="entry name" value="crtI_fam"/>
    <property type="match status" value="1"/>
</dbReference>
<dbReference type="RefSeq" id="WP_113869545.1">
    <property type="nucleotide sequence ID" value="NZ_BAABQN010000006.1"/>
</dbReference>
<evidence type="ECO:0000256" key="2">
    <source>
        <dbReference type="ARBA" id="ARBA00022746"/>
    </source>
</evidence>
<reference evidence="7 8" key="1">
    <citation type="submission" date="2018-06" db="EMBL/GenBank/DDBJ databases">
        <title>Genomic Encyclopedia of Type Strains, Phase IV (KMG-IV): sequencing the most valuable type-strain genomes for metagenomic binning, comparative biology and taxonomic classification.</title>
        <authorList>
            <person name="Goeker M."/>
        </authorList>
    </citation>
    <scope>NUCLEOTIDE SEQUENCE [LARGE SCALE GENOMIC DNA]</scope>
    <source>
        <strain evidence="7 8">DSM 15140</strain>
    </source>
</reference>
<dbReference type="AlphaFoldDB" id="A0A366DYM0"/>
<feature type="domain" description="Amine oxidase" evidence="6">
    <location>
        <begin position="10"/>
        <end position="461"/>
    </location>
</feature>
<dbReference type="InterPro" id="IPR014105">
    <property type="entry name" value="Carotenoid/retinoid_OxRdtase"/>
</dbReference>
<keyword evidence="3 5" id="KW-0560">Oxidoreductase</keyword>
<evidence type="ECO:0000256" key="4">
    <source>
        <dbReference type="ARBA" id="ARBA00038322"/>
    </source>
</evidence>
<evidence type="ECO:0000256" key="3">
    <source>
        <dbReference type="ARBA" id="ARBA00023002"/>
    </source>
</evidence>
<dbReference type="STRING" id="200904.GCA_900168775_03429"/>
<keyword evidence="8" id="KW-1185">Reference proteome</keyword>
<evidence type="ECO:0000313" key="8">
    <source>
        <dbReference type="Proteomes" id="UP000252254"/>
    </source>
</evidence>
<evidence type="ECO:0000313" key="7">
    <source>
        <dbReference type="EMBL" id="RBO95201.1"/>
    </source>
</evidence>
<evidence type="ECO:0000259" key="6">
    <source>
        <dbReference type="Pfam" id="PF01593"/>
    </source>
</evidence>
<dbReference type="InterPro" id="IPR036188">
    <property type="entry name" value="FAD/NAD-bd_sf"/>
</dbReference>
<dbReference type="OrthoDB" id="9814556at2"/>
<dbReference type="PANTHER" id="PTHR43734">
    <property type="entry name" value="PHYTOENE DESATURASE"/>
    <property type="match status" value="1"/>
</dbReference>
<keyword evidence="2 5" id="KW-0125">Carotenoid biosynthesis</keyword>
<dbReference type="EMBL" id="QNRI01000009">
    <property type="protein sequence ID" value="RBO95201.1"/>
    <property type="molecule type" value="Genomic_DNA"/>
</dbReference>
<comment type="similarity">
    <text evidence="4">Belongs to the carotenoid/retinoid oxidoreductase family. CrtN subfamily.</text>
</comment>
<dbReference type="Gene3D" id="3.50.50.60">
    <property type="entry name" value="FAD/NAD(P)-binding domain"/>
    <property type="match status" value="2"/>
</dbReference>
<dbReference type="PRINTS" id="PR00419">
    <property type="entry name" value="ADXRDTASE"/>
</dbReference>
<protein>
    <submittedName>
        <fullName evidence="7">Phytoene desaturase</fullName>
    </submittedName>
</protein>